<dbReference type="Pfam" id="PF13435">
    <property type="entry name" value="Cytochrome_C554"/>
    <property type="match status" value="1"/>
</dbReference>
<accession>A0A2A4T4P4</accession>
<reference evidence="3" key="1">
    <citation type="submission" date="2017-08" db="EMBL/GenBank/DDBJ databases">
        <title>A dynamic microbial community with high functional redundancy inhabits the cold, oxic subseafloor aquifer.</title>
        <authorList>
            <person name="Tully B.J."/>
            <person name="Wheat C.G."/>
            <person name="Glazer B.T."/>
            <person name="Huber J.A."/>
        </authorList>
    </citation>
    <scope>NUCLEOTIDE SEQUENCE [LARGE SCALE GENOMIC DNA]</scope>
</reference>
<dbReference type="Gene3D" id="1.10.1130.10">
    <property type="entry name" value="Flavocytochrome C3, Chain A"/>
    <property type="match status" value="1"/>
</dbReference>
<sequence length="216" mass="24367">MEHGVSFSRFVWKIILESTVKLKGLFVFFLGCFLLSTMPAMAKEAQFVGAKTCKKCHKKKKVGEQYKIWKGTKHAKAYELLGSKKALAKAKEMGIKQHPQKAIECLICHTAGAGEPKSRFAKKFKKEDGVQCENCHGAGGNYKKKKIMKKLHKEKAAGGNKLATKYGFDSGSENTCTSQCHQEQRTVNGVTYTNPSYKDFVYKERMKEIVHRNPHK</sequence>
<dbReference type="Proteomes" id="UP000218113">
    <property type="component" value="Unassembled WGS sequence"/>
</dbReference>
<protein>
    <recommendedName>
        <fullName evidence="1">Cytochrome c-552/4 domain-containing protein</fullName>
    </recommendedName>
</protein>
<comment type="caution">
    <text evidence="2">The sequence shown here is derived from an EMBL/GenBank/DDBJ whole genome shotgun (WGS) entry which is preliminary data.</text>
</comment>
<dbReference type="EMBL" id="NVSR01000041">
    <property type="protein sequence ID" value="PCI28095.1"/>
    <property type="molecule type" value="Genomic_DNA"/>
</dbReference>
<gene>
    <name evidence="2" type="ORF">COB67_07110</name>
</gene>
<feature type="domain" description="Cytochrome c-552/4" evidence="1">
    <location>
        <begin position="52"/>
        <end position="137"/>
    </location>
</feature>
<evidence type="ECO:0000313" key="2">
    <source>
        <dbReference type="EMBL" id="PCI28095.1"/>
    </source>
</evidence>
<name>A0A2A4T4P4_9DELT</name>
<proteinExistence type="predicted"/>
<dbReference type="InterPro" id="IPR036280">
    <property type="entry name" value="Multihaem_cyt_sf"/>
</dbReference>
<dbReference type="InterPro" id="IPR023155">
    <property type="entry name" value="Cyt_c-552/4"/>
</dbReference>
<dbReference type="SUPFAM" id="SSF48695">
    <property type="entry name" value="Multiheme cytochromes"/>
    <property type="match status" value="1"/>
</dbReference>
<evidence type="ECO:0000259" key="1">
    <source>
        <dbReference type="Pfam" id="PF13435"/>
    </source>
</evidence>
<evidence type="ECO:0000313" key="3">
    <source>
        <dbReference type="Proteomes" id="UP000218113"/>
    </source>
</evidence>
<dbReference type="AlphaFoldDB" id="A0A2A4T4P4"/>
<organism evidence="2 3">
    <name type="scientific">SAR324 cluster bacterium</name>
    <dbReference type="NCBI Taxonomy" id="2024889"/>
    <lineage>
        <taxon>Bacteria</taxon>
        <taxon>Deltaproteobacteria</taxon>
        <taxon>SAR324 cluster</taxon>
    </lineage>
</organism>